<evidence type="ECO:0000256" key="1">
    <source>
        <dbReference type="ARBA" id="ARBA00034617"/>
    </source>
</evidence>
<evidence type="ECO:0000259" key="4">
    <source>
        <dbReference type="Pfam" id="PF23445"/>
    </source>
</evidence>
<proteinExistence type="predicted"/>
<dbReference type="PANTHER" id="PTHR47835">
    <property type="entry name" value="HFM1, ATP DEPENDENT DNA HELICASE HOMOLOG"/>
    <property type="match status" value="1"/>
</dbReference>
<reference evidence="5 6" key="1">
    <citation type="submission" date="2021-06" db="EMBL/GenBank/DDBJ databases">
        <authorList>
            <person name="Palmer J.M."/>
        </authorList>
    </citation>
    <scope>NUCLEOTIDE SEQUENCE [LARGE SCALE GENOMIC DNA]</scope>
    <source>
        <strain evidence="5 6">XC_2019</strain>
        <tissue evidence="5">Muscle</tissue>
    </source>
</reference>
<name>A0ABV0QKT2_9TELE</name>
<evidence type="ECO:0000313" key="6">
    <source>
        <dbReference type="Proteomes" id="UP001434883"/>
    </source>
</evidence>
<dbReference type="InterPro" id="IPR027417">
    <property type="entry name" value="P-loop_NTPase"/>
</dbReference>
<protein>
    <recommendedName>
        <fullName evidence="2">DNA 3'-5' helicase</fullName>
        <ecNumber evidence="2">5.6.2.4</ecNumber>
    </recommendedName>
</protein>
<keyword evidence="6" id="KW-1185">Reference proteome</keyword>
<organism evidence="5 6">
    <name type="scientific">Xenoophorus captivus</name>
    <dbReference type="NCBI Taxonomy" id="1517983"/>
    <lineage>
        <taxon>Eukaryota</taxon>
        <taxon>Metazoa</taxon>
        <taxon>Chordata</taxon>
        <taxon>Craniata</taxon>
        <taxon>Vertebrata</taxon>
        <taxon>Euteleostomi</taxon>
        <taxon>Actinopterygii</taxon>
        <taxon>Neopterygii</taxon>
        <taxon>Teleostei</taxon>
        <taxon>Neoteleostei</taxon>
        <taxon>Acanthomorphata</taxon>
        <taxon>Ovalentaria</taxon>
        <taxon>Atherinomorphae</taxon>
        <taxon>Cyprinodontiformes</taxon>
        <taxon>Goodeidae</taxon>
        <taxon>Xenoophorus</taxon>
    </lineage>
</organism>
<dbReference type="Pfam" id="PF23445">
    <property type="entry name" value="WHD_SNRNP200"/>
    <property type="match status" value="1"/>
</dbReference>
<evidence type="ECO:0000313" key="5">
    <source>
        <dbReference type="EMBL" id="MEQ2196439.1"/>
    </source>
</evidence>
<dbReference type="EMBL" id="JAHRIN010016877">
    <property type="protein sequence ID" value="MEQ2196439.1"/>
    <property type="molecule type" value="Genomic_DNA"/>
</dbReference>
<comment type="caution">
    <text evidence="5">The sequence shown here is derived from an EMBL/GenBank/DDBJ whole genome shotgun (WGS) entry which is preliminary data.</text>
</comment>
<comment type="catalytic activity">
    <reaction evidence="1">
        <text>Couples ATP hydrolysis with the unwinding of duplex DNA by translocating in the 3'-5' direction.</text>
        <dbReference type="EC" id="5.6.2.4"/>
    </reaction>
</comment>
<evidence type="ECO:0000256" key="3">
    <source>
        <dbReference type="ARBA" id="ARBA00048988"/>
    </source>
</evidence>
<dbReference type="InterPro" id="IPR052247">
    <property type="entry name" value="Meiotic_Crossover_Helicase"/>
</dbReference>
<dbReference type="EC" id="5.6.2.4" evidence="2"/>
<dbReference type="PANTHER" id="PTHR47835:SF3">
    <property type="entry name" value="HELICASE FOR MEIOSIS 1"/>
    <property type="match status" value="1"/>
</dbReference>
<dbReference type="Proteomes" id="UP001434883">
    <property type="component" value="Unassembled WGS sequence"/>
</dbReference>
<evidence type="ECO:0000256" key="2">
    <source>
        <dbReference type="ARBA" id="ARBA00034808"/>
    </source>
</evidence>
<sequence length="514" mass="57067">MGVNLPAHLVVIKSTTQYVAGSCEEYSEADILQMIGRAGRPQVLYLLTHCISIPQFDTSATAVIMTKVQTREKYMKLMNGMEIIESSLHSHLMEHLNAEIVLQTISDVNMALDWIRSTFLYIRAIKNPSHYVGLDIQLKFPVYYSAAKTFGTEAPQNITDIPIGQRQPHFALKPQSGQCATTQRENASSAKEQGKVGVAFGQKRSANHESSFSSYLEDLRSRSDILAHTPVKRLKIKMSEEPLSVNMQKFAYRPKEMLPIASRHAENRCNPADADLTAEDCSQLPNVVCLDDLDRGDSLKRMTLNSGLGSRQHLNQISTTCSASLNWSTVVSEQNFQKGPSSVQIPSVTFDLGNEWDEWGDFDDENLLNASEISVPPCKTSFKPQMQQHVQNKMAGYATTSAPVLISSSQAKPYMTTFTTPLSPEISKLRPCTVSHSFTSQNRTTLDWNEKRPNIFSDGLTIKTPEKLPAQTLGGQVSRRLDFFSTMNASSSANSSLNKSSEEEAFLGIFDGIF</sequence>
<accession>A0ABV0QKT2</accession>
<dbReference type="InterPro" id="IPR036388">
    <property type="entry name" value="WH-like_DNA-bd_sf"/>
</dbReference>
<gene>
    <name evidence="5" type="ORF">XENOCAPTIV_027560</name>
</gene>
<dbReference type="Gene3D" id="3.40.50.300">
    <property type="entry name" value="P-loop containing nucleotide triphosphate hydrolases"/>
    <property type="match status" value="1"/>
</dbReference>
<feature type="domain" description="MER3 helicase-like winged helix" evidence="4">
    <location>
        <begin position="85"/>
        <end position="131"/>
    </location>
</feature>
<dbReference type="InterPro" id="IPR057842">
    <property type="entry name" value="WH_MER3"/>
</dbReference>
<dbReference type="Gene3D" id="1.10.10.10">
    <property type="entry name" value="Winged helix-like DNA-binding domain superfamily/Winged helix DNA-binding domain"/>
    <property type="match status" value="1"/>
</dbReference>
<comment type="catalytic activity">
    <reaction evidence="3">
        <text>ATP + H2O = ADP + phosphate + H(+)</text>
        <dbReference type="Rhea" id="RHEA:13065"/>
        <dbReference type="ChEBI" id="CHEBI:15377"/>
        <dbReference type="ChEBI" id="CHEBI:15378"/>
        <dbReference type="ChEBI" id="CHEBI:30616"/>
        <dbReference type="ChEBI" id="CHEBI:43474"/>
        <dbReference type="ChEBI" id="CHEBI:456216"/>
        <dbReference type="EC" id="5.6.2.4"/>
    </reaction>
</comment>
<dbReference type="SUPFAM" id="SSF52540">
    <property type="entry name" value="P-loop containing nucleoside triphosphate hydrolases"/>
    <property type="match status" value="1"/>
</dbReference>